<evidence type="ECO:0000313" key="1">
    <source>
        <dbReference type="EMBL" id="MDW8550920.1"/>
    </source>
</evidence>
<sequence length="380" mass="42626">MSIIRITEGEHTTEIEGGWTVFTDEFEAYAGQNSHFTAASGTLIGNPETAPAEVSDNAYIPVVIIDESVDTFYTVETSKSTWTLSKLIEESLQKPLVNLLKFKTTDKIIPINFDVKKGNPNANDSDGGNITAISFNSKGENLGKIIFENLKYGDRFVFKWDRTKDLAQIDFYADDNDDFFDGGVENVFCGAVKLYKENCQICGDWLSILPIIPKSQHINWNSAYPGEGDKCYKLGVLQLKNFKFSPLGKQYQIAKEINHIQTFYPEELKKAVDYMKKALQESTPILCGVDDSPGTPNRDTITDHFIIIVGMGEDSKGKFFYFYDNASGDSDIGASLENKLYCKCKENKIEGEGDIRNGYIQNTPNKKYTLARVIESIKIK</sequence>
<comment type="caution">
    <text evidence="1">The sequence shown here is derived from an EMBL/GenBank/DDBJ whole genome shotgun (WGS) entry which is preliminary data.</text>
</comment>
<name>A0ABU4JMK3_9FLAO</name>
<evidence type="ECO:0008006" key="3">
    <source>
        <dbReference type="Google" id="ProtNLM"/>
    </source>
</evidence>
<reference evidence="1 2" key="1">
    <citation type="submission" date="2023-11" db="EMBL/GenBank/DDBJ databases">
        <title>First isolation, identification, and characterization of non-pathogenic Epilithonimonas ginsengisoli isolated from diseased farmed rainbow trout (Oncorhynchus mykiss) in Chile.</title>
        <authorList>
            <person name="Miranda C.D."/>
            <person name="Irgang R."/>
            <person name="Concha C."/>
            <person name="Rojas R."/>
            <person name="Avendano R."/>
        </authorList>
    </citation>
    <scope>NUCLEOTIDE SEQUENCE [LARGE SCALE GENOMIC DNA]</scope>
    <source>
        <strain evidence="1 2">FP99</strain>
    </source>
</reference>
<dbReference type="RefSeq" id="WP_063971423.1">
    <property type="nucleotide sequence ID" value="NZ_JAMXLT020000050.1"/>
</dbReference>
<gene>
    <name evidence="1" type="ORF">NG800_018480</name>
</gene>
<dbReference type="EMBL" id="JAMXLT020000050">
    <property type="protein sequence ID" value="MDW8550920.1"/>
    <property type="molecule type" value="Genomic_DNA"/>
</dbReference>
<accession>A0ABU4JMK3</accession>
<organism evidence="1 2">
    <name type="scientific">Epilithonimonas ginsengisoli</name>
    <dbReference type="NCBI Taxonomy" id="1245592"/>
    <lineage>
        <taxon>Bacteria</taxon>
        <taxon>Pseudomonadati</taxon>
        <taxon>Bacteroidota</taxon>
        <taxon>Flavobacteriia</taxon>
        <taxon>Flavobacteriales</taxon>
        <taxon>Weeksellaceae</taxon>
        <taxon>Chryseobacterium group</taxon>
        <taxon>Epilithonimonas</taxon>
    </lineage>
</organism>
<dbReference type="Proteomes" id="UP001204439">
    <property type="component" value="Unassembled WGS sequence"/>
</dbReference>
<keyword evidence="2" id="KW-1185">Reference proteome</keyword>
<protein>
    <recommendedName>
        <fullName evidence="3">Peptidase C39-like domain-containing protein</fullName>
    </recommendedName>
</protein>
<evidence type="ECO:0000313" key="2">
    <source>
        <dbReference type="Proteomes" id="UP001204439"/>
    </source>
</evidence>
<proteinExistence type="predicted"/>